<dbReference type="SMART" id="SM00345">
    <property type="entry name" value="HTH_GNTR"/>
    <property type="match status" value="1"/>
</dbReference>
<dbReference type="OrthoDB" id="3267569at2"/>
<dbReference type="Pfam" id="PF00392">
    <property type="entry name" value="GntR"/>
    <property type="match status" value="1"/>
</dbReference>
<dbReference type="EMBL" id="VDFQ02000005">
    <property type="protein sequence ID" value="KAA1420482.1"/>
    <property type="molecule type" value="Genomic_DNA"/>
</dbReference>
<gene>
    <name evidence="6" type="ORF">FE697_016090</name>
</gene>
<dbReference type="InterPro" id="IPR008920">
    <property type="entry name" value="TF_FadR/GntR_C"/>
</dbReference>
<keyword evidence="1" id="KW-0805">Transcription regulation</keyword>
<proteinExistence type="predicted"/>
<dbReference type="PANTHER" id="PTHR43537:SF5">
    <property type="entry name" value="UXU OPERON TRANSCRIPTIONAL REGULATOR"/>
    <property type="match status" value="1"/>
</dbReference>
<protein>
    <submittedName>
        <fullName evidence="6">GntR family transcriptional regulator</fullName>
    </submittedName>
</protein>
<dbReference type="InterPro" id="IPR036390">
    <property type="entry name" value="WH_DNA-bd_sf"/>
</dbReference>
<dbReference type="Gene3D" id="1.10.10.10">
    <property type="entry name" value="Winged helix-like DNA-binding domain superfamily/Winged helix DNA-binding domain"/>
    <property type="match status" value="1"/>
</dbReference>
<dbReference type="Proteomes" id="UP000307768">
    <property type="component" value="Unassembled WGS sequence"/>
</dbReference>
<dbReference type="PROSITE" id="PS50949">
    <property type="entry name" value="HTH_GNTR"/>
    <property type="match status" value="1"/>
</dbReference>
<dbReference type="Gene3D" id="1.20.120.530">
    <property type="entry name" value="GntR ligand-binding domain-like"/>
    <property type="match status" value="1"/>
</dbReference>
<accession>A0A5Q6RR16</accession>
<dbReference type="SUPFAM" id="SSF48008">
    <property type="entry name" value="GntR ligand-binding domain-like"/>
    <property type="match status" value="1"/>
</dbReference>
<dbReference type="InterPro" id="IPR036388">
    <property type="entry name" value="WH-like_DNA-bd_sf"/>
</dbReference>
<dbReference type="PANTHER" id="PTHR43537">
    <property type="entry name" value="TRANSCRIPTIONAL REGULATOR, GNTR FAMILY"/>
    <property type="match status" value="1"/>
</dbReference>
<evidence type="ECO:0000313" key="6">
    <source>
        <dbReference type="EMBL" id="KAA1420482.1"/>
    </source>
</evidence>
<reference evidence="6 7" key="1">
    <citation type="submission" date="2019-09" db="EMBL/GenBank/DDBJ databases">
        <title>Mumia zhuanghuii sp. nov. isolated from the intestinal contents of plateau pika (Ochotona curzoniae) in the Qinghai-Tibet plateau of China.</title>
        <authorList>
            <person name="Tian Z."/>
        </authorList>
    </citation>
    <scope>NUCLEOTIDE SEQUENCE [LARGE SCALE GENOMIC DNA]</scope>
    <source>
        <strain evidence="7">350</strain>
    </source>
</reference>
<sequence length="314" mass="35452">MAPPVDDGRHDSDPTGPLGQHVTERRCFDHETPPTYRMERIYNIDYAIWQGETRFSWLPAVRIAMIYDLTGPIRQQQEHSMARRGSSRTSRPIAHVSLVDRVTSELRASILTGEIQPGTSVSIVELCELYDVSHIPVREALRRLESEGIVSLRPGRSALVAALSADDLTDIYRLRRLIEGDLAVRAARQMTDERLAEAEEALEEYVAIEREPAALAAAHHHFHATLLADVMGAADKNVLDLLWHSADRYLHITMADLDHAPETKEQRIDEHRLLLELARDRKGPEFKKAWIDHLNGSEKSLMAALERREVSASA</sequence>
<name>A0A5Q6RR16_9ACTN</name>
<dbReference type="GO" id="GO:0003677">
    <property type="term" value="F:DNA binding"/>
    <property type="evidence" value="ECO:0007669"/>
    <property type="project" value="UniProtKB-KW"/>
</dbReference>
<feature type="region of interest" description="Disordered" evidence="4">
    <location>
        <begin position="1"/>
        <end position="24"/>
    </location>
</feature>
<dbReference type="AlphaFoldDB" id="A0A5Q6RR16"/>
<evidence type="ECO:0000259" key="5">
    <source>
        <dbReference type="PROSITE" id="PS50949"/>
    </source>
</evidence>
<evidence type="ECO:0000313" key="7">
    <source>
        <dbReference type="Proteomes" id="UP000307768"/>
    </source>
</evidence>
<dbReference type="CDD" id="cd07377">
    <property type="entry name" value="WHTH_GntR"/>
    <property type="match status" value="1"/>
</dbReference>
<evidence type="ECO:0000256" key="1">
    <source>
        <dbReference type="ARBA" id="ARBA00023015"/>
    </source>
</evidence>
<dbReference type="InterPro" id="IPR011711">
    <property type="entry name" value="GntR_C"/>
</dbReference>
<evidence type="ECO:0000256" key="2">
    <source>
        <dbReference type="ARBA" id="ARBA00023125"/>
    </source>
</evidence>
<dbReference type="GO" id="GO:0003700">
    <property type="term" value="F:DNA-binding transcription factor activity"/>
    <property type="evidence" value="ECO:0007669"/>
    <property type="project" value="InterPro"/>
</dbReference>
<dbReference type="InterPro" id="IPR000524">
    <property type="entry name" value="Tscrpt_reg_HTH_GntR"/>
</dbReference>
<feature type="compositionally biased region" description="Basic and acidic residues" evidence="4">
    <location>
        <begin position="1"/>
        <end position="13"/>
    </location>
</feature>
<keyword evidence="3" id="KW-0804">Transcription</keyword>
<dbReference type="Pfam" id="PF07729">
    <property type="entry name" value="FCD"/>
    <property type="match status" value="1"/>
</dbReference>
<keyword evidence="2" id="KW-0238">DNA-binding</keyword>
<evidence type="ECO:0000256" key="4">
    <source>
        <dbReference type="SAM" id="MobiDB-lite"/>
    </source>
</evidence>
<comment type="caution">
    <text evidence="6">The sequence shown here is derived from an EMBL/GenBank/DDBJ whole genome shotgun (WGS) entry which is preliminary data.</text>
</comment>
<dbReference type="SUPFAM" id="SSF46785">
    <property type="entry name" value="Winged helix' DNA-binding domain"/>
    <property type="match status" value="1"/>
</dbReference>
<organism evidence="6 7">
    <name type="scientific">Mumia zhuanghuii</name>
    <dbReference type="NCBI Taxonomy" id="2585211"/>
    <lineage>
        <taxon>Bacteria</taxon>
        <taxon>Bacillati</taxon>
        <taxon>Actinomycetota</taxon>
        <taxon>Actinomycetes</taxon>
        <taxon>Propionibacteriales</taxon>
        <taxon>Nocardioidaceae</taxon>
        <taxon>Mumia</taxon>
    </lineage>
</organism>
<evidence type="ECO:0000256" key="3">
    <source>
        <dbReference type="ARBA" id="ARBA00023163"/>
    </source>
</evidence>
<feature type="domain" description="HTH gntR-type" evidence="5">
    <location>
        <begin position="96"/>
        <end position="163"/>
    </location>
</feature>
<dbReference type="SMART" id="SM00895">
    <property type="entry name" value="FCD"/>
    <property type="match status" value="1"/>
</dbReference>